<evidence type="ECO:0000313" key="10">
    <source>
        <dbReference type="Proteomes" id="UP000008370"/>
    </source>
</evidence>
<keyword evidence="10" id="KW-1185">Reference proteome</keyword>
<dbReference type="PROSITE" id="PS50157">
    <property type="entry name" value="ZINC_FINGER_C2H2_2"/>
    <property type="match status" value="1"/>
</dbReference>
<dbReference type="GO" id="GO:0000981">
    <property type="term" value="F:DNA-binding transcription factor activity, RNA polymerase II-specific"/>
    <property type="evidence" value="ECO:0007669"/>
    <property type="project" value="TreeGrafter"/>
</dbReference>
<reference evidence="9 10" key="1">
    <citation type="journal article" date="2012" name="BMC Genomics">
        <title>Comparative genomics of the white-rot fungi, Phanerochaete carnosa and P. chrysosporium, to elucidate the genetic basis of the distinct wood types they colonize.</title>
        <authorList>
            <person name="Suzuki H."/>
            <person name="MacDonald J."/>
            <person name="Syed K."/>
            <person name="Salamov A."/>
            <person name="Hori C."/>
            <person name="Aerts A."/>
            <person name="Henrissat B."/>
            <person name="Wiebenga A."/>
            <person name="vanKuyk P.A."/>
            <person name="Barry K."/>
            <person name="Lindquist E."/>
            <person name="LaButti K."/>
            <person name="Lapidus A."/>
            <person name="Lucas S."/>
            <person name="Coutinho P."/>
            <person name="Gong Y."/>
            <person name="Samejima M."/>
            <person name="Mahadevan R."/>
            <person name="Abou-Zaid M."/>
            <person name="de Vries R.P."/>
            <person name="Igarashi K."/>
            <person name="Yadav J.S."/>
            <person name="Grigoriev I.V."/>
            <person name="Master E.R."/>
        </authorList>
    </citation>
    <scope>NUCLEOTIDE SEQUENCE [LARGE SCALE GENOMIC DNA]</scope>
    <source>
        <strain evidence="9 10">HHB-10118-sp</strain>
    </source>
</reference>
<evidence type="ECO:0000256" key="6">
    <source>
        <dbReference type="ARBA" id="ARBA00023242"/>
    </source>
</evidence>
<dbReference type="PROSITE" id="PS00028">
    <property type="entry name" value="ZINC_FINGER_C2H2_1"/>
    <property type="match status" value="1"/>
</dbReference>
<protein>
    <recommendedName>
        <fullName evidence="8">C2H2-type domain-containing protein</fullName>
    </recommendedName>
</protein>
<accession>K5V7V1</accession>
<dbReference type="Pfam" id="PF00096">
    <property type="entry name" value="zf-C2H2"/>
    <property type="match status" value="1"/>
</dbReference>
<evidence type="ECO:0000256" key="7">
    <source>
        <dbReference type="PROSITE-ProRule" id="PRU00042"/>
    </source>
</evidence>
<dbReference type="HOGENOM" id="CLU_1723013_0_0_1"/>
<dbReference type="PANTHER" id="PTHR14003">
    <property type="entry name" value="TRANSCRIPTIONAL REPRESSOR PROTEIN YY"/>
    <property type="match status" value="1"/>
</dbReference>
<dbReference type="Proteomes" id="UP000008370">
    <property type="component" value="Unassembled WGS sequence"/>
</dbReference>
<dbReference type="GO" id="GO:0000978">
    <property type="term" value="F:RNA polymerase II cis-regulatory region sequence-specific DNA binding"/>
    <property type="evidence" value="ECO:0007669"/>
    <property type="project" value="TreeGrafter"/>
</dbReference>
<name>K5V7V1_PHACS</name>
<dbReference type="InterPro" id="IPR013087">
    <property type="entry name" value="Znf_C2H2_type"/>
</dbReference>
<dbReference type="KEGG" id="pco:PHACADRAFT_88447"/>
<dbReference type="OrthoDB" id="6077919at2759"/>
<dbReference type="SMART" id="SM00355">
    <property type="entry name" value="ZnF_C2H2"/>
    <property type="match status" value="1"/>
</dbReference>
<evidence type="ECO:0000259" key="8">
    <source>
        <dbReference type="PROSITE" id="PS50157"/>
    </source>
</evidence>
<keyword evidence="6" id="KW-0539">Nucleus</keyword>
<keyword evidence="3" id="KW-0677">Repeat</keyword>
<evidence type="ECO:0000256" key="4">
    <source>
        <dbReference type="ARBA" id="ARBA00022771"/>
    </source>
</evidence>
<comment type="subcellular location">
    <subcellularLocation>
        <location evidence="1">Nucleus</location>
    </subcellularLocation>
</comment>
<gene>
    <name evidence="9" type="ORF">PHACADRAFT_88447</name>
</gene>
<keyword evidence="4 7" id="KW-0863">Zinc-finger</keyword>
<dbReference type="InterPro" id="IPR036236">
    <property type="entry name" value="Znf_C2H2_sf"/>
</dbReference>
<dbReference type="GO" id="GO:0008270">
    <property type="term" value="F:zinc ion binding"/>
    <property type="evidence" value="ECO:0007669"/>
    <property type="project" value="UniProtKB-KW"/>
</dbReference>
<dbReference type="GO" id="GO:0031519">
    <property type="term" value="C:PcG protein complex"/>
    <property type="evidence" value="ECO:0007669"/>
    <property type="project" value="TreeGrafter"/>
</dbReference>
<evidence type="ECO:0000256" key="5">
    <source>
        <dbReference type="ARBA" id="ARBA00022833"/>
    </source>
</evidence>
<dbReference type="EMBL" id="JH930469">
    <property type="protein sequence ID" value="EKM58821.1"/>
    <property type="molecule type" value="Genomic_DNA"/>
</dbReference>
<evidence type="ECO:0000256" key="1">
    <source>
        <dbReference type="ARBA" id="ARBA00004123"/>
    </source>
</evidence>
<evidence type="ECO:0000313" key="9">
    <source>
        <dbReference type="EMBL" id="EKM58821.1"/>
    </source>
</evidence>
<dbReference type="RefSeq" id="XP_007391413.1">
    <property type="nucleotide sequence ID" value="XM_007391351.1"/>
</dbReference>
<dbReference type="SUPFAM" id="SSF57667">
    <property type="entry name" value="beta-beta-alpha zinc fingers"/>
    <property type="match status" value="1"/>
</dbReference>
<dbReference type="GeneID" id="18920600"/>
<organism evidence="9 10">
    <name type="scientific">Phanerochaete carnosa (strain HHB-10118-sp)</name>
    <name type="common">White-rot fungus</name>
    <name type="synonym">Peniophora carnosa</name>
    <dbReference type="NCBI Taxonomy" id="650164"/>
    <lineage>
        <taxon>Eukaryota</taxon>
        <taxon>Fungi</taxon>
        <taxon>Dikarya</taxon>
        <taxon>Basidiomycota</taxon>
        <taxon>Agaricomycotina</taxon>
        <taxon>Agaricomycetes</taxon>
        <taxon>Polyporales</taxon>
        <taxon>Phanerochaetaceae</taxon>
        <taxon>Phanerochaete</taxon>
    </lineage>
</organism>
<dbReference type="FunFam" id="3.30.160.60:FF:001102">
    <property type="entry name" value="Transcription factor IIIA"/>
    <property type="match status" value="1"/>
</dbReference>
<dbReference type="Gene3D" id="3.30.160.60">
    <property type="entry name" value="Classic Zinc Finger"/>
    <property type="match status" value="2"/>
</dbReference>
<keyword evidence="5" id="KW-0862">Zinc</keyword>
<sequence length="152" mass="16550">MTTEYFPNRELEAPKQSVPGLQPVYQHQAPSTAAAGQTRKKYTCEACGKLFQRLVSSYYCFRSTLLTAIANFAACRPSSLRNHMTSHSGERPHGCPYPGCNKRYSTRSNMQRHATVHASPGTATPCSVGVPCVVSEPMPDGSWSLASSHAGR</sequence>
<dbReference type="AlphaFoldDB" id="K5V7V1"/>
<feature type="domain" description="C2H2-type" evidence="8">
    <location>
        <begin position="93"/>
        <end position="122"/>
    </location>
</feature>
<dbReference type="PANTHER" id="PTHR14003:SF20">
    <property type="entry name" value="FINGER DOMAIN PROTEIN, PUTATIVE (AFU_ORTHOLOGUE AFUA_4G10380)-RELATED"/>
    <property type="match status" value="1"/>
</dbReference>
<dbReference type="GO" id="GO:0005667">
    <property type="term" value="C:transcription regulator complex"/>
    <property type="evidence" value="ECO:0007669"/>
    <property type="project" value="TreeGrafter"/>
</dbReference>
<evidence type="ECO:0000256" key="2">
    <source>
        <dbReference type="ARBA" id="ARBA00022723"/>
    </source>
</evidence>
<evidence type="ECO:0000256" key="3">
    <source>
        <dbReference type="ARBA" id="ARBA00022737"/>
    </source>
</evidence>
<keyword evidence="2" id="KW-0479">Metal-binding</keyword>
<dbReference type="GO" id="GO:0000785">
    <property type="term" value="C:chromatin"/>
    <property type="evidence" value="ECO:0007669"/>
    <property type="project" value="TreeGrafter"/>
</dbReference>
<dbReference type="InParanoid" id="K5V7V1"/>
<proteinExistence type="predicted"/>